<dbReference type="PANTHER" id="PTHR13948:SF3">
    <property type="entry name" value="FI21118P1"/>
    <property type="match status" value="1"/>
</dbReference>
<keyword evidence="3" id="KW-0539">Nucleus</keyword>
<dbReference type="PROSITE" id="PS50174">
    <property type="entry name" value="G_PATCH"/>
    <property type="match status" value="1"/>
</dbReference>
<keyword evidence="2" id="KW-0694">RNA-binding</keyword>
<dbReference type="GO" id="GO:0005634">
    <property type="term" value="C:nucleus"/>
    <property type="evidence" value="ECO:0007669"/>
    <property type="project" value="UniProtKB-SubCell"/>
</dbReference>
<feature type="domain" description="G-patch" evidence="4">
    <location>
        <begin position="41"/>
        <end position="87"/>
    </location>
</feature>
<evidence type="ECO:0000256" key="1">
    <source>
        <dbReference type="ARBA" id="ARBA00004123"/>
    </source>
</evidence>
<evidence type="ECO:0000256" key="2">
    <source>
        <dbReference type="ARBA" id="ARBA00022884"/>
    </source>
</evidence>
<keyword evidence="6" id="KW-1185">Reference proteome</keyword>
<sequence>MTILRLKQIEDLRQMLIQQNQLVEYPEEKETERPTLDGIKEDNKGNRLLQKMGWKEGEGLGPSKMGILNPVKPQIIPKGVGIGSVKMKIGKAKLSKKNILS</sequence>
<name>A0AAD5UKS7_9FUNG</name>
<evidence type="ECO:0000256" key="3">
    <source>
        <dbReference type="ARBA" id="ARBA00023242"/>
    </source>
</evidence>
<comment type="caution">
    <text evidence="5">The sequence shown here is derived from an EMBL/GenBank/DDBJ whole genome shotgun (WGS) entry which is preliminary data.</text>
</comment>
<dbReference type="GO" id="GO:0000398">
    <property type="term" value="P:mRNA splicing, via spliceosome"/>
    <property type="evidence" value="ECO:0007669"/>
    <property type="project" value="TreeGrafter"/>
</dbReference>
<evidence type="ECO:0000313" key="6">
    <source>
        <dbReference type="Proteomes" id="UP001210925"/>
    </source>
</evidence>
<dbReference type="AlphaFoldDB" id="A0AAD5UKS7"/>
<evidence type="ECO:0000259" key="4">
    <source>
        <dbReference type="PROSITE" id="PS50174"/>
    </source>
</evidence>
<accession>A0AAD5UKS7</accession>
<dbReference type="PANTHER" id="PTHR13948">
    <property type="entry name" value="RNA-BINDING PROTEIN"/>
    <property type="match status" value="1"/>
</dbReference>
<dbReference type="InterPro" id="IPR000467">
    <property type="entry name" value="G_patch_dom"/>
</dbReference>
<evidence type="ECO:0000313" key="5">
    <source>
        <dbReference type="EMBL" id="KAJ3257457.1"/>
    </source>
</evidence>
<dbReference type="Pfam" id="PF01585">
    <property type="entry name" value="G-patch"/>
    <property type="match status" value="1"/>
</dbReference>
<comment type="subcellular location">
    <subcellularLocation>
        <location evidence="1">Nucleus</location>
    </subcellularLocation>
</comment>
<proteinExistence type="predicted"/>
<organism evidence="5 6">
    <name type="scientific">Boothiomyces macroporosus</name>
    <dbReference type="NCBI Taxonomy" id="261099"/>
    <lineage>
        <taxon>Eukaryota</taxon>
        <taxon>Fungi</taxon>
        <taxon>Fungi incertae sedis</taxon>
        <taxon>Chytridiomycota</taxon>
        <taxon>Chytridiomycota incertae sedis</taxon>
        <taxon>Chytridiomycetes</taxon>
        <taxon>Rhizophydiales</taxon>
        <taxon>Terramycetaceae</taxon>
        <taxon>Boothiomyces</taxon>
    </lineage>
</organism>
<protein>
    <submittedName>
        <fullName evidence="5">RNA-binding protein 5</fullName>
    </submittedName>
</protein>
<dbReference type="Proteomes" id="UP001210925">
    <property type="component" value="Unassembled WGS sequence"/>
</dbReference>
<dbReference type="EMBL" id="JADGKB010000038">
    <property type="protein sequence ID" value="KAJ3257457.1"/>
    <property type="molecule type" value="Genomic_DNA"/>
</dbReference>
<dbReference type="SMART" id="SM00443">
    <property type="entry name" value="G_patch"/>
    <property type="match status" value="1"/>
</dbReference>
<dbReference type="GO" id="GO:0003723">
    <property type="term" value="F:RNA binding"/>
    <property type="evidence" value="ECO:0007669"/>
    <property type="project" value="UniProtKB-KW"/>
</dbReference>
<reference evidence="5" key="1">
    <citation type="submission" date="2020-05" db="EMBL/GenBank/DDBJ databases">
        <title>Phylogenomic resolution of chytrid fungi.</title>
        <authorList>
            <person name="Stajich J.E."/>
            <person name="Amses K."/>
            <person name="Simmons R."/>
            <person name="Seto K."/>
            <person name="Myers J."/>
            <person name="Bonds A."/>
            <person name="Quandt C.A."/>
            <person name="Barry K."/>
            <person name="Liu P."/>
            <person name="Grigoriev I."/>
            <person name="Longcore J.E."/>
            <person name="James T.Y."/>
        </authorList>
    </citation>
    <scope>NUCLEOTIDE SEQUENCE</scope>
    <source>
        <strain evidence="5">PLAUS21</strain>
    </source>
</reference>
<gene>
    <name evidence="5" type="primary">RBM5</name>
    <name evidence="5" type="ORF">HK103_004532</name>
</gene>